<name>A0ABR1E0A9_NECAM</name>
<keyword evidence="1" id="KW-0812">Transmembrane</keyword>
<sequence>MLGPSLHFAMVPLRFQLYRLHRAASRATAPGFLAFTSEYICEKNGCFIVRCNEKLFGNGALNFGTSIMAVTLHCLVLMLLLNSKPGNIVRNRLQKERRENPNKKGKGK</sequence>
<accession>A0ABR1E0A9</accession>
<evidence type="ECO:0000313" key="2">
    <source>
        <dbReference type="EMBL" id="KAK6755948.1"/>
    </source>
</evidence>
<evidence type="ECO:0000313" key="3">
    <source>
        <dbReference type="Proteomes" id="UP001303046"/>
    </source>
</evidence>
<evidence type="ECO:0000256" key="1">
    <source>
        <dbReference type="SAM" id="Phobius"/>
    </source>
</evidence>
<proteinExistence type="predicted"/>
<reference evidence="2 3" key="1">
    <citation type="submission" date="2023-08" db="EMBL/GenBank/DDBJ databases">
        <title>A Necator americanus chromosomal reference genome.</title>
        <authorList>
            <person name="Ilik V."/>
            <person name="Petrzelkova K.J."/>
            <person name="Pardy F."/>
            <person name="Fuh T."/>
            <person name="Niatou-Singa F.S."/>
            <person name="Gouil Q."/>
            <person name="Baker L."/>
            <person name="Ritchie M.E."/>
            <person name="Jex A.R."/>
            <person name="Gazzola D."/>
            <person name="Li H."/>
            <person name="Toshio Fujiwara R."/>
            <person name="Zhan B."/>
            <person name="Aroian R.V."/>
            <person name="Pafco B."/>
            <person name="Schwarz E.M."/>
        </authorList>
    </citation>
    <scope>NUCLEOTIDE SEQUENCE [LARGE SCALE GENOMIC DNA]</scope>
    <source>
        <strain evidence="2 3">Aroian</strain>
        <tissue evidence="2">Whole animal</tissue>
    </source>
</reference>
<keyword evidence="1" id="KW-0472">Membrane</keyword>
<feature type="transmembrane region" description="Helical" evidence="1">
    <location>
        <begin position="63"/>
        <end position="82"/>
    </location>
</feature>
<comment type="caution">
    <text evidence="2">The sequence shown here is derived from an EMBL/GenBank/DDBJ whole genome shotgun (WGS) entry which is preliminary data.</text>
</comment>
<organism evidence="2 3">
    <name type="scientific">Necator americanus</name>
    <name type="common">Human hookworm</name>
    <dbReference type="NCBI Taxonomy" id="51031"/>
    <lineage>
        <taxon>Eukaryota</taxon>
        <taxon>Metazoa</taxon>
        <taxon>Ecdysozoa</taxon>
        <taxon>Nematoda</taxon>
        <taxon>Chromadorea</taxon>
        <taxon>Rhabditida</taxon>
        <taxon>Rhabditina</taxon>
        <taxon>Rhabditomorpha</taxon>
        <taxon>Strongyloidea</taxon>
        <taxon>Ancylostomatidae</taxon>
        <taxon>Bunostominae</taxon>
        <taxon>Necator</taxon>
    </lineage>
</organism>
<dbReference type="Proteomes" id="UP001303046">
    <property type="component" value="Unassembled WGS sequence"/>
</dbReference>
<gene>
    <name evidence="2" type="primary">Necator_chrV.g19166</name>
    <name evidence="2" type="ORF">RB195_014374</name>
</gene>
<keyword evidence="3" id="KW-1185">Reference proteome</keyword>
<protein>
    <submittedName>
        <fullName evidence="2">Uncharacterized protein</fullName>
    </submittedName>
</protein>
<keyword evidence="1" id="KW-1133">Transmembrane helix</keyword>
<dbReference type="EMBL" id="JAVFWL010000005">
    <property type="protein sequence ID" value="KAK6755948.1"/>
    <property type="molecule type" value="Genomic_DNA"/>
</dbReference>